<dbReference type="SUPFAM" id="SSF52540">
    <property type="entry name" value="P-loop containing nucleoside triphosphate hydrolases"/>
    <property type="match status" value="1"/>
</dbReference>
<dbReference type="RefSeq" id="WP_260217319.1">
    <property type="nucleotide sequence ID" value="NZ_JAJAGO010000003.1"/>
</dbReference>
<evidence type="ECO:0000256" key="1">
    <source>
        <dbReference type="SAM" id="MobiDB-lite"/>
    </source>
</evidence>
<dbReference type="PANTHER" id="PTHR46844">
    <property type="entry name" value="SLR5058 PROTEIN"/>
    <property type="match status" value="1"/>
</dbReference>
<dbReference type="Pfam" id="PF05729">
    <property type="entry name" value="NACHT"/>
    <property type="match status" value="1"/>
</dbReference>
<comment type="caution">
    <text evidence="3">The sequence shown here is derived from an EMBL/GenBank/DDBJ whole genome shotgun (WGS) entry which is preliminary data.</text>
</comment>
<feature type="domain" description="NACHT" evidence="2">
    <location>
        <begin position="253"/>
        <end position="580"/>
    </location>
</feature>
<organism evidence="3 4">
    <name type="scientific">Streptomyces gossypii</name>
    <dbReference type="NCBI Taxonomy" id="2883101"/>
    <lineage>
        <taxon>Bacteria</taxon>
        <taxon>Bacillati</taxon>
        <taxon>Actinomycetota</taxon>
        <taxon>Actinomycetes</taxon>
        <taxon>Kitasatosporales</taxon>
        <taxon>Streptomycetaceae</taxon>
        <taxon>Streptomyces</taxon>
    </lineage>
</organism>
<evidence type="ECO:0000313" key="4">
    <source>
        <dbReference type="Proteomes" id="UP001156389"/>
    </source>
</evidence>
<gene>
    <name evidence="3" type="ORF">LHJ74_08995</name>
</gene>
<accession>A0ABT2JQ93</accession>
<dbReference type="PROSITE" id="PS50837">
    <property type="entry name" value="NACHT"/>
    <property type="match status" value="1"/>
</dbReference>
<dbReference type="InterPro" id="IPR054547">
    <property type="entry name" value="NNH1"/>
</dbReference>
<evidence type="ECO:0000259" key="2">
    <source>
        <dbReference type="PROSITE" id="PS50837"/>
    </source>
</evidence>
<dbReference type="Pfam" id="PF22733">
    <property type="entry name" value="NNH1"/>
    <property type="match status" value="1"/>
</dbReference>
<dbReference type="PANTHER" id="PTHR46844:SF1">
    <property type="entry name" value="SLR5058 PROTEIN"/>
    <property type="match status" value="1"/>
</dbReference>
<feature type="region of interest" description="Disordered" evidence="1">
    <location>
        <begin position="815"/>
        <end position="865"/>
    </location>
</feature>
<reference evidence="3 4" key="1">
    <citation type="submission" date="2021-10" db="EMBL/GenBank/DDBJ databases">
        <title>Streptomyces gossypii sp. nov., isolated from soil collected from cotton field.</title>
        <authorList>
            <person name="Ge X."/>
            <person name="Chen X."/>
            <person name="Liu W."/>
        </authorList>
    </citation>
    <scope>NUCLEOTIDE SEQUENCE [LARGE SCALE GENOMIC DNA]</scope>
    <source>
        <strain evidence="3 4">N2-109</strain>
    </source>
</reference>
<name>A0ABT2JQ93_9ACTN</name>
<dbReference type="InterPro" id="IPR027417">
    <property type="entry name" value="P-loop_NTPase"/>
</dbReference>
<dbReference type="Proteomes" id="UP001156389">
    <property type="component" value="Unassembled WGS sequence"/>
</dbReference>
<dbReference type="InterPro" id="IPR007111">
    <property type="entry name" value="NACHT_NTPase"/>
</dbReference>
<dbReference type="Gene3D" id="3.40.50.300">
    <property type="entry name" value="P-loop containing nucleotide triphosphate hydrolases"/>
    <property type="match status" value="1"/>
</dbReference>
<dbReference type="EMBL" id="JAJAGO010000003">
    <property type="protein sequence ID" value="MCT2590047.1"/>
    <property type="molecule type" value="Genomic_DNA"/>
</dbReference>
<evidence type="ECO:0000313" key="3">
    <source>
        <dbReference type="EMBL" id="MCT2590047.1"/>
    </source>
</evidence>
<sequence>MEPATLGVRLATTAVVPLVKKLFARPGPGAGLVAEPVRISSLVSFRGEQRTLEEADLERLAAELTHRAIQSTGPHEHPVPADEETAVAHALAGTLQALGTLTMDDAQAVRLGPREFARELRRHAPPSAGHLSADATGLYERLVDTAALHILNFFTQRSDFVPRTLAEQTRQLAEHTAVLDLLIARVPSQSAEDARFEQRYAEHIIRGHGELTIYGLDLQHAREWPLDAAYIPLEATNGAGTPTTAERALTGQDRVLLRGAAGSGKSTLVQWLAVTAARRTYSPHLAHLVGRVPFVLPLRRVVREGLPPTPDHFLHAVRSSTAGAQPPGWADRVLRAGRGLVLVDGVDEIPEHEREEVRRWLRELMGEFPGNLWLVTCRPSAVREDWLAGEDFTELTLSPMSRNDVAGFVGRWHTAAGAGTELADDLLAAIRTSGDLGRLAVNPLMCGLLCALHRERRGFLPHSRKDLYDAALSMLLERRDVERAVGARSELRLSKDTQVQLLQRLAYWLIRNGQAEMSRADALAQLTAALRNMAHIEADTETVYRLLLERSGLLREPAWERVDFVHRTFQDYLGAKAAVEEGDFGLLVGHGDDEQWEDVIRMAVAHARPAERARIMEGLLDKSSVRSVVLAAACLEQATELDPDVRQRALRSTAGLLPPSRVSMALLLADCGPMVLSLLPGPAGLTESEAEAVVVTASRIGTDAALPVLRRFRTHPSLAVRSQLAWTWHRFDTRTYAEEIIGHLPQDDLYFAVQDTARLRALRELGGRSRIQLRGAFDLSELAALPLTHLWLPGGLPPGDRGEWLRDLPDLRSLRLPPESASDPAPMLAPHIAVTYSDDGTPPPHDARRPSGPTRRSHRAPGPAG</sequence>
<proteinExistence type="predicted"/>
<protein>
    <submittedName>
        <fullName evidence="3">NACHT domain-containing protein</fullName>
    </submittedName>
</protein>
<keyword evidence="4" id="KW-1185">Reference proteome</keyword>